<dbReference type="InterPro" id="IPR018338">
    <property type="entry name" value="Carbonic_anhydrase_a-class_CS"/>
</dbReference>
<dbReference type="PANTHER" id="PTHR18952">
    <property type="entry name" value="CARBONIC ANHYDRASE"/>
    <property type="match status" value="1"/>
</dbReference>
<reference evidence="10" key="2">
    <citation type="submission" date="2025-09" db="UniProtKB">
        <authorList>
            <consortium name="Ensembl"/>
        </authorList>
    </citation>
    <scope>IDENTIFICATION</scope>
</reference>
<evidence type="ECO:0000256" key="2">
    <source>
        <dbReference type="ARBA" id="ARBA00010718"/>
    </source>
</evidence>
<evidence type="ECO:0000256" key="1">
    <source>
        <dbReference type="ARBA" id="ARBA00001947"/>
    </source>
</evidence>
<dbReference type="Proteomes" id="UP000694569">
    <property type="component" value="Unplaced"/>
</dbReference>
<evidence type="ECO:0000256" key="6">
    <source>
        <dbReference type="ARBA" id="ARBA00023239"/>
    </source>
</evidence>
<accession>A0A8C5QNF7</accession>
<sequence>MGATVSQDDNDSDCHTHQSPINIWTKMALYDPFLKPLKIQYDPTTSRKIVNLGHCFNVEFDDTSDMSVLSDGPLNSRYRLRQFHFHWGSSDKDGSEHVIDGNVYPAELHIVYWNSQKYESFEEAAKHPDGLAVIGCLYCNIMLKWGRKGETCRITLNLVSLLIQGKEHSFTKYNLARLLPNDLDYWTYHGSLTTEPYFECVTWIVLQRAIPISSAQVCIREINRYTSNRRNSTKFLQIYVLHSLAYLVRLQNLYIDLAFSREHHK</sequence>
<dbReference type="Gene3D" id="3.10.200.10">
    <property type="entry name" value="Alpha carbonic anhydrase"/>
    <property type="match status" value="1"/>
</dbReference>
<comment type="similarity">
    <text evidence="2 8">Belongs to the alpha-carbonic anhydrase family.</text>
</comment>
<keyword evidence="5 8" id="KW-0862">Zinc</keyword>
<comment type="catalytic activity">
    <reaction evidence="7 8">
        <text>hydrogencarbonate + H(+) = CO2 + H2O</text>
        <dbReference type="Rhea" id="RHEA:10748"/>
        <dbReference type="ChEBI" id="CHEBI:15377"/>
        <dbReference type="ChEBI" id="CHEBI:15378"/>
        <dbReference type="ChEBI" id="CHEBI:16526"/>
        <dbReference type="ChEBI" id="CHEBI:17544"/>
        <dbReference type="EC" id="4.2.1.1"/>
    </reaction>
</comment>
<reference evidence="10" key="1">
    <citation type="submission" date="2025-08" db="UniProtKB">
        <authorList>
            <consortium name="Ensembl"/>
        </authorList>
    </citation>
    <scope>IDENTIFICATION</scope>
</reference>
<dbReference type="Pfam" id="PF00194">
    <property type="entry name" value="Carb_anhydrase"/>
    <property type="match status" value="1"/>
</dbReference>
<dbReference type="PROSITE" id="PS00162">
    <property type="entry name" value="ALPHA_CA_1"/>
    <property type="match status" value="1"/>
</dbReference>
<dbReference type="InterPro" id="IPR023561">
    <property type="entry name" value="Carbonic_anhydrase_a-class"/>
</dbReference>
<evidence type="ECO:0000256" key="3">
    <source>
        <dbReference type="ARBA" id="ARBA00012925"/>
    </source>
</evidence>
<comment type="cofactor">
    <cofactor evidence="1 8">
        <name>Zn(2+)</name>
        <dbReference type="ChEBI" id="CHEBI:29105"/>
    </cofactor>
</comment>
<protein>
    <recommendedName>
        <fullName evidence="3 8">Carbonic anhydrase</fullName>
        <ecNumber evidence="3 8">4.2.1.1</ecNumber>
    </recommendedName>
</protein>
<comment type="function">
    <text evidence="8">Reversible hydration of carbon dioxide.</text>
</comment>
<dbReference type="InterPro" id="IPR001148">
    <property type="entry name" value="CA_dom"/>
</dbReference>
<evidence type="ECO:0000256" key="7">
    <source>
        <dbReference type="ARBA" id="ARBA00048348"/>
    </source>
</evidence>
<evidence type="ECO:0000313" key="10">
    <source>
        <dbReference type="Ensembl" id="ENSLLEP00000040367.1"/>
    </source>
</evidence>
<dbReference type="AlphaFoldDB" id="A0A8C5QNF7"/>
<keyword evidence="11" id="KW-1185">Reference proteome</keyword>
<keyword evidence="4 8" id="KW-0479">Metal-binding</keyword>
<evidence type="ECO:0000259" key="9">
    <source>
        <dbReference type="PROSITE" id="PS51144"/>
    </source>
</evidence>
<name>A0A8C5QNF7_9ANUR</name>
<evidence type="ECO:0000256" key="4">
    <source>
        <dbReference type="ARBA" id="ARBA00022723"/>
    </source>
</evidence>
<dbReference type="GO" id="GO:0008270">
    <property type="term" value="F:zinc ion binding"/>
    <property type="evidence" value="ECO:0007669"/>
    <property type="project" value="UniProtKB-UniRule"/>
</dbReference>
<organism evidence="10 11">
    <name type="scientific">Leptobrachium leishanense</name>
    <name type="common">Leishan spiny toad</name>
    <dbReference type="NCBI Taxonomy" id="445787"/>
    <lineage>
        <taxon>Eukaryota</taxon>
        <taxon>Metazoa</taxon>
        <taxon>Chordata</taxon>
        <taxon>Craniata</taxon>
        <taxon>Vertebrata</taxon>
        <taxon>Euteleostomi</taxon>
        <taxon>Amphibia</taxon>
        <taxon>Batrachia</taxon>
        <taxon>Anura</taxon>
        <taxon>Pelobatoidea</taxon>
        <taxon>Megophryidae</taxon>
        <taxon>Leptobrachium</taxon>
    </lineage>
</organism>
<dbReference type="SMART" id="SM01057">
    <property type="entry name" value="Carb_anhydrase"/>
    <property type="match status" value="1"/>
</dbReference>
<dbReference type="InterPro" id="IPR036398">
    <property type="entry name" value="CA_dom_sf"/>
</dbReference>
<dbReference type="GO" id="GO:0005737">
    <property type="term" value="C:cytoplasm"/>
    <property type="evidence" value="ECO:0007669"/>
    <property type="project" value="TreeGrafter"/>
</dbReference>
<dbReference type="SUPFAM" id="SSF51069">
    <property type="entry name" value="Carbonic anhydrase"/>
    <property type="match status" value="1"/>
</dbReference>
<proteinExistence type="inferred from homology"/>
<evidence type="ECO:0000313" key="11">
    <source>
        <dbReference type="Proteomes" id="UP000694569"/>
    </source>
</evidence>
<dbReference type="EC" id="4.2.1.1" evidence="3 8"/>
<dbReference type="GeneTree" id="ENSGT00940000160659"/>
<evidence type="ECO:0000256" key="8">
    <source>
        <dbReference type="RuleBase" id="RU367011"/>
    </source>
</evidence>
<keyword evidence="6 8" id="KW-0456">Lyase</keyword>
<evidence type="ECO:0000256" key="5">
    <source>
        <dbReference type="ARBA" id="ARBA00022833"/>
    </source>
</evidence>
<dbReference type="Ensembl" id="ENSLLET00000042005.1">
    <property type="protein sequence ID" value="ENSLLEP00000040367.1"/>
    <property type="gene ID" value="ENSLLEG00000025354.1"/>
</dbReference>
<dbReference type="PANTHER" id="PTHR18952:SF120">
    <property type="entry name" value="CARBONIC ANHYDRASE 2"/>
    <property type="match status" value="1"/>
</dbReference>
<feature type="domain" description="Alpha-carbonic anhydrase" evidence="9">
    <location>
        <begin position="1"/>
        <end position="259"/>
    </location>
</feature>
<dbReference type="GO" id="GO:0004089">
    <property type="term" value="F:carbonate dehydratase activity"/>
    <property type="evidence" value="ECO:0007669"/>
    <property type="project" value="UniProtKB-UniRule"/>
</dbReference>
<dbReference type="PROSITE" id="PS51144">
    <property type="entry name" value="ALPHA_CA_2"/>
    <property type="match status" value="1"/>
</dbReference>
<dbReference type="OrthoDB" id="429145at2759"/>